<dbReference type="HOGENOM" id="CLU_3325101_0_0_11"/>
<keyword evidence="2" id="KW-1185">Reference proteome</keyword>
<dbReference type="EMBL" id="CP004346">
    <property type="protein sequence ID" value="AGH40602.1"/>
    <property type="molecule type" value="Genomic_DNA"/>
</dbReference>
<evidence type="ECO:0000313" key="2">
    <source>
        <dbReference type="Proteomes" id="UP000011835"/>
    </source>
</evidence>
<reference evidence="1 2" key="1">
    <citation type="journal article" date="2013" name="Genome Announc.">
        <title>Complete Genome Sequence of the Probiotic Bifidobacterium thermophilum Strain RBL67.</title>
        <authorList>
            <person name="Jans C."/>
            <person name="Lacroix C."/>
            <person name="Follador R."/>
            <person name="Stevens M.J."/>
        </authorList>
    </citation>
    <scope>NUCLEOTIDE SEQUENCE [LARGE SCALE GENOMIC DNA]</scope>
    <source>
        <strain evidence="1 2">RBL67</strain>
    </source>
</reference>
<accession>M4RPZ6</accession>
<protein>
    <submittedName>
        <fullName evidence="1">Uncharacterized protein</fullName>
    </submittedName>
</protein>
<evidence type="ECO:0000313" key="1">
    <source>
        <dbReference type="EMBL" id="AGH40602.1"/>
    </source>
</evidence>
<gene>
    <name evidence="1" type="ORF">D805_0335</name>
</gene>
<organism evidence="1 2">
    <name type="scientific">Bifidobacterium thermophilum RBL67</name>
    <dbReference type="NCBI Taxonomy" id="1254439"/>
    <lineage>
        <taxon>Bacteria</taxon>
        <taxon>Bacillati</taxon>
        <taxon>Actinomycetota</taxon>
        <taxon>Actinomycetes</taxon>
        <taxon>Bifidobacteriales</taxon>
        <taxon>Bifidobacteriaceae</taxon>
        <taxon>Bifidobacterium</taxon>
    </lineage>
</organism>
<dbReference type="AlphaFoldDB" id="M4RPZ6"/>
<proteinExistence type="predicted"/>
<dbReference type="KEGG" id="btp:D805_0335"/>
<dbReference type="PATRIC" id="fig|1254439.12.peg.334"/>
<name>M4RPZ6_9BIFI</name>
<dbReference type="Proteomes" id="UP000011835">
    <property type="component" value="Chromosome"/>
</dbReference>
<sequence length="38" mass="4358">MEYWSRFAETLVDAETISYNTPIVIVTVCGWHVASRIV</sequence>